<evidence type="ECO:0000259" key="2">
    <source>
        <dbReference type="Pfam" id="PF26237"/>
    </source>
</evidence>
<dbReference type="InterPro" id="IPR058675">
    <property type="entry name" value="DUF8054_C"/>
</dbReference>
<accession>A0A3A6Q8N3</accession>
<protein>
    <submittedName>
        <fullName evidence="4">Uncharacterized protein</fullName>
    </submittedName>
</protein>
<evidence type="ECO:0000259" key="3">
    <source>
        <dbReference type="Pfam" id="PF26238"/>
    </source>
</evidence>
<evidence type="ECO:0000313" key="5">
    <source>
        <dbReference type="Proteomes" id="UP000281564"/>
    </source>
</evidence>
<evidence type="ECO:0000313" key="4">
    <source>
        <dbReference type="EMBL" id="RJX48218.1"/>
    </source>
</evidence>
<feature type="domain" description="DUF8054" evidence="1">
    <location>
        <begin position="11"/>
        <end position="89"/>
    </location>
</feature>
<keyword evidence="5" id="KW-1185">Reference proteome</keyword>
<sequence>MTQKSTSGLFRAIRRPEYTGENRCRPCTVVNLMFAAAITAGATAVWQPAGIPVALGSLASIYLRGYLVPGTPALTKRYLPDRVLDLFGKSAADTPMPPEEPTDAFDIVSFLTRTSVVVDDGDDIGLAPEFEVGLKVAALELDSDAALLAGSADLLDVAPEQLSFVDGGLSWRVSVDDSIRGKWESRAAFITDLAAHRTLADWTDEWDMVPGSARGRTLSAIRACCDTCPVCWGEIRLGTESVSSCCREYEVVAAVCHDCDARLFETDAAAVDDD</sequence>
<gene>
    <name evidence="4" type="ORF">DP106_12905</name>
</gene>
<dbReference type="Pfam" id="PF26237">
    <property type="entry name" value="DUF8054_C"/>
    <property type="match status" value="1"/>
</dbReference>
<dbReference type="Pfam" id="PF26236">
    <property type="entry name" value="DUF8054_N"/>
    <property type="match status" value="1"/>
</dbReference>
<reference evidence="4 5" key="1">
    <citation type="submission" date="2018-06" db="EMBL/GenBank/DDBJ databases">
        <title>Halonotius sp. F13-13 a new haloarchaeeon isolated from a solar saltern from Isla Cristina, Huelva, Spain.</title>
        <authorList>
            <person name="Duran-Viseras A."/>
            <person name="Sanchez-Porro C."/>
            <person name="Ventosa A."/>
        </authorList>
    </citation>
    <scope>NUCLEOTIDE SEQUENCE [LARGE SCALE GENOMIC DNA]</scope>
    <source>
        <strain evidence="4 5">CECT 7525</strain>
    </source>
</reference>
<dbReference type="InterPro" id="IPR058775">
    <property type="entry name" value="DUF8054_M"/>
</dbReference>
<proteinExistence type="predicted"/>
<comment type="caution">
    <text evidence="4">The sequence shown here is derived from an EMBL/GenBank/DDBJ whole genome shotgun (WGS) entry which is preliminary data.</text>
</comment>
<dbReference type="Pfam" id="PF26238">
    <property type="entry name" value="DUF8054_M"/>
    <property type="match status" value="1"/>
</dbReference>
<dbReference type="InterPro" id="IPR058674">
    <property type="entry name" value="DUF8054_N"/>
</dbReference>
<dbReference type="OrthoDB" id="292134at2157"/>
<organism evidence="4 5">
    <name type="scientific">Halonotius pteroides</name>
    <dbReference type="NCBI Taxonomy" id="268735"/>
    <lineage>
        <taxon>Archaea</taxon>
        <taxon>Methanobacteriati</taxon>
        <taxon>Methanobacteriota</taxon>
        <taxon>Stenosarchaea group</taxon>
        <taxon>Halobacteria</taxon>
        <taxon>Halobacteriales</taxon>
        <taxon>Haloferacaceae</taxon>
        <taxon>Halonotius</taxon>
    </lineage>
</organism>
<evidence type="ECO:0000259" key="1">
    <source>
        <dbReference type="Pfam" id="PF26236"/>
    </source>
</evidence>
<dbReference type="EMBL" id="QMDW01000024">
    <property type="protein sequence ID" value="RJX48218.1"/>
    <property type="molecule type" value="Genomic_DNA"/>
</dbReference>
<dbReference type="Proteomes" id="UP000281564">
    <property type="component" value="Unassembled WGS sequence"/>
</dbReference>
<feature type="domain" description="DUF8054" evidence="3">
    <location>
        <begin position="106"/>
        <end position="222"/>
    </location>
</feature>
<feature type="domain" description="DUF8054" evidence="2">
    <location>
        <begin position="226"/>
        <end position="265"/>
    </location>
</feature>
<dbReference type="RefSeq" id="WP_120085928.1">
    <property type="nucleotide sequence ID" value="NZ_QMDW01000024.1"/>
</dbReference>
<name>A0A3A6Q8N3_9EURY</name>
<dbReference type="AlphaFoldDB" id="A0A3A6Q8N3"/>